<dbReference type="InterPro" id="IPR017279">
    <property type="entry name" value="Tol-interleuk_rcpt_adapt_Tirap"/>
</dbReference>
<sequence>MPGVAEGLRLNLHMQRAQQKSSSMLGRLKQIFKKDQQKPSRPPKPDASPTTSSSSQIPRSIGRSPLVSQGSLPSPPRPQISWPENCVRWSRRYDAYICHSETDSNYALRLLRYLEAQPEKLRCFLPMRDMSLGSPIPSEICSGLGDSHCMIMLLTPQFLADDWCKFHMHQALIEAPLSEGRIIPVMLNLELSRYPPELKFIQAVRSQSWDDSVFGKIRNSILSYMINNLQIIDSRMERQPASSSNISSNETHSSGGTMGREGSNSTHNTSSEAPTPCSSRHKETSDLLGISSDLHGRSCKAQGSCSKMETELPSRDMEGRSIETQSCDTESTNMDLQCNGMQGASNTGYAHSSNPNTQTADNSPCIGSTKVSTQLTNSDWNTCEGALALNQKAGSCTWTSGSTTDM</sequence>
<dbReference type="AGR" id="Xenbase:XB-GENE-29080803"/>
<dbReference type="GO" id="GO:0007165">
    <property type="term" value="P:signal transduction"/>
    <property type="evidence" value="ECO:0007669"/>
    <property type="project" value="InterPro"/>
</dbReference>
<dbReference type="PROSITE" id="PS50104">
    <property type="entry name" value="TIR"/>
    <property type="match status" value="1"/>
</dbReference>
<dbReference type="Proteomes" id="UP000008143">
    <property type="component" value="Chromosome 7"/>
</dbReference>
<feature type="compositionally biased region" description="Polar residues" evidence="1">
    <location>
        <begin position="262"/>
        <end position="278"/>
    </location>
</feature>
<dbReference type="AlphaFoldDB" id="A0A8J1JZ24"/>
<dbReference type="RefSeq" id="XP_031762265.1">
    <property type="nucleotide sequence ID" value="XM_031906405.1"/>
</dbReference>
<protein>
    <submittedName>
        <fullName evidence="4">Uncharacterized protein LOC100491693 isoform X2</fullName>
    </submittedName>
</protein>
<accession>A0A8J1JZ24</accession>
<dbReference type="SUPFAM" id="SSF52200">
    <property type="entry name" value="Toll/Interleukin receptor TIR domain"/>
    <property type="match status" value="1"/>
</dbReference>
<feature type="domain" description="TIR" evidence="2">
    <location>
        <begin position="91"/>
        <end position="225"/>
    </location>
</feature>
<dbReference type="Pfam" id="PF13676">
    <property type="entry name" value="TIR_2"/>
    <property type="match status" value="1"/>
</dbReference>
<dbReference type="InterPro" id="IPR035897">
    <property type="entry name" value="Toll_tir_struct_dom_sf"/>
</dbReference>
<feature type="region of interest" description="Disordered" evidence="1">
    <location>
        <begin position="236"/>
        <end position="331"/>
    </location>
</feature>
<dbReference type="PANTHER" id="PTHR22662">
    <property type="entry name" value="TIRAP"/>
    <property type="match status" value="1"/>
</dbReference>
<dbReference type="GeneID" id="100491693"/>
<feature type="compositionally biased region" description="Polar residues" evidence="1">
    <location>
        <begin position="322"/>
        <end position="331"/>
    </location>
</feature>
<keyword evidence="3" id="KW-1185">Reference proteome</keyword>
<feature type="region of interest" description="Disordered" evidence="1">
    <location>
        <begin position="344"/>
        <end position="363"/>
    </location>
</feature>
<evidence type="ECO:0000313" key="3">
    <source>
        <dbReference type="Proteomes" id="UP000008143"/>
    </source>
</evidence>
<evidence type="ECO:0000313" key="4">
    <source>
        <dbReference type="RefSeq" id="XP_031762265.1"/>
    </source>
</evidence>
<evidence type="ECO:0000313" key="5">
    <source>
        <dbReference type="Xenbase" id="XB-GENE-29080803"/>
    </source>
</evidence>
<gene>
    <name evidence="4 5" type="primary">LOC100491693</name>
</gene>
<proteinExistence type="predicted"/>
<evidence type="ECO:0000256" key="1">
    <source>
        <dbReference type="SAM" id="MobiDB-lite"/>
    </source>
</evidence>
<dbReference type="PANTHER" id="PTHR22662:SF0">
    <property type="entry name" value="TOLL_INTERLEUKIN-1 RECEPTOR DOMAIN-CONTAINING ADAPTER PROTEIN"/>
    <property type="match status" value="1"/>
</dbReference>
<reference evidence="4" key="1">
    <citation type="submission" date="2025-08" db="UniProtKB">
        <authorList>
            <consortium name="RefSeq"/>
        </authorList>
    </citation>
    <scope>IDENTIFICATION</scope>
    <source>
        <strain evidence="4">Nigerian</strain>
        <tissue evidence="4">Liver and blood</tissue>
    </source>
</reference>
<feature type="region of interest" description="Disordered" evidence="1">
    <location>
        <begin position="1"/>
        <end position="79"/>
    </location>
</feature>
<name>A0A8J1JZ24_XENTR</name>
<dbReference type="SMART" id="SM00255">
    <property type="entry name" value="TIR"/>
    <property type="match status" value="1"/>
</dbReference>
<dbReference type="InterPro" id="IPR000157">
    <property type="entry name" value="TIR_dom"/>
</dbReference>
<dbReference type="Xenbase" id="XB-GENE-29080803">
    <property type="gene designation" value="LOC100491693"/>
</dbReference>
<evidence type="ECO:0000259" key="2">
    <source>
        <dbReference type="PROSITE" id="PS50104"/>
    </source>
</evidence>
<feature type="compositionally biased region" description="Basic and acidic residues" evidence="1">
    <location>
        <begin position="308"/>
        <end position="321"/>
    </location>
</feature>
<feature type="compositionally biased region" description="Polar residues" evidence="1">
    <location>
        <begin position="48"/>
        <end position="58"/>
    </location>
</feature>
<dbReference type="Gene3D" id="3.40.50.10140">
    <property type="entry name" value="Toll/interleukin-1 receptor homology (TIR) domain"/>
    <property type="match status" value="1"/>
</dbReference>
<organism evidence="3 4">
    <name type="scientific">Xenopus tropicalis</name>
    <name type="common">Western clawed frog</name>
    <name type="synonym">Silurana tropicalis</name>
    <dbReference type="NCBI Taxonomy" id="8364"/>
    <lineage>
        <taxon>Eukaryota</taxon>
        <taxon>Metazoa</taxon>
        <taxon>Chordata</taxon>
        <taxon>Craniata</taxon>
        <taxon>Vertebrata</taxon>
        <taxon>Euteleostomi</taxon>
        <taxon>Amphibia</taxon>
        <taxon>Batrachia</taxon>
        <taxon>Anura</taxon>
        <taxon>Pipoidea</taxon>
        <taxon>Pipidae</taxon>
        <taxon>Xenopodinae</taxon>
        <taxon>Xenopus</taxon>
        <taxon>Silurana</taxon>
    </lineage>
</organism>
<feature type="compositionally biased region" description="Low complexity" evidence="1">
    <location>
        <begin position="242"/>
        <end position="254"/>
    </location>
</feature>